<feature type="compositionally biased region" description="Polar residues" evidence="9">
    <location>
        <begin position="498"/>
        <end position="509"/>
    </location>
</feature>
<evidence type="ECO:0000256" key="9">
    <source>
        <dbReference type="SAM" id="MobiDB-lite"/>
    </source>
</evidence>
<evidence type="ECO:0000313" key="13">
    <source>
        <dbReference type="Proteomes" id="UP001154114"/>
    </source>
</evidence>
<dbReference type="Gene3D" id="3.30.40.10">
    <property type="entry name" value="Zinc/RING finger domain, C3HC4 (zinc finger)"/>
    <property type="match status" value="1"/>
</dbReference>
<dbReference type="InterPro" id="IPR047559">
    <property type="entry name" value="HOIL1_RBR_mRING-HC-C3HC3D"/>
</dbReference>
<keyword evidence="7" id="KW-0862">Zinc</keyword>
<reference evidence="12" key="1">
    <citation type="submission" date="2021-12" db="EMBL/GenBank/DDBJ databases">
        <authorList>
            <person name="King R."/>
        </authorList>
    </citation>
    <scope>NUCLEOTIDE SEQUENCE</scope>
</reference>
<dbReference type="PROSITE" id="PS00518">
    <property type="entry name" value="ZF_RING_1"/>
    <property type="match status" value="1"/>
</dbReference>
<feature type="region of interest" description="Disordered" evidence="9">
    <location>
        <begin position="150"/>
        <end position="194"/>
    </location>
</feature>
<dbReference type="InterPro" id="IPR051628">
    <property type="entry name" value="LUBAC_E3_Ligases"/>
</dbReference>
<feature type="compositionally biased region" description="Basic and acidic residues" evidence="9">
    <location>
        <begin position="380"/>
        <end position="415"/>
    </location>
</feature>
<evidence type="ECO:0000256" key="4">
    <source>
        <dbReference type="ARBA" id="ARBA00022737"/>
    </source>
</evidence>
<dbReference type="GO" id="GO:0071797">
    <property type="term" value="C:LUBAC complex"/>
    <property type="evidence" value="ECO:0007669"/>
    <property type="project" value="TreeGrafter"/>
</dbReference>
<evidence type="ECO:0000313" key="12">
    <source>
        <dbReference type="EMBL" id="CAH0603004.1"/>
    </source>
</evidence>
<evidence type="ECO:0000256" key="6">
    <source>
        <dbReference type="ARBA" id="ARBA00022786"/>
    </source>
</evidence>
<feature type="domain" description="RING-type" evidence="11">
    <location>
        <begin position="951"/>
        <end position="1179"/>
    </location>
</feature>
<protein>
    <recommendedName>
        <fullName evidence="14">RanBP-type and C3HC4-type zinc finger-containing protein 1</fullName>
    </recommendedName>
</protein>
<organism evidence="12 13">
    <name type="scientific">Chrysodeixis includens</name>
    <name type="common">Soybean looper</name>
    <name type="synonym">Pseudoplusia includens</name>
    <dbReference type="NCBI Taxonomy" id="689277"/>
    <lineage>
        <taxon>Eukaryota</taxon>
        <taxon>Metazoa</taxon>
        <taxon>Ecdysozoa</taxon>
        <taxon>Arthropoda</taxon>
        <taxon>Hexapoda</taxon>
        <taxon>Insecta</taxon>
        <taxon>Pterygota</taxon>
        <taxon>Neoptera</taxon>
        <taxon>Endopterygota</taxon>
        <taxon>Lepidoptera</taxon>
        <taxon>Glossata</taxon>
        <taxon>Ditrysia</taxon>
        <taxon>Noctuoidea</taxon>
        <taxon>Noctuidae</taxon>
        <taxon>Plusiinae</taxon>
        <taxon>Chrysodeixis</taxon>
    </lineage>
</organism>
<dbReference type="PANTHER" id="PTHR22770">
    <property type="entry name" value="UBIQUITIN CONJUGATING ENZYME 7 INTERACTING PROTEIN-RELATED"/>
    <property type="match status" value="1"/>
</dbReference>
<evidence type="ECO:0000256" key="8">
    <source>
        <dbReference type="PROSITE-ProRule" id="PRU00175"/>
    </source>
</evidence>
<feature type="region of interest" description="Disordered" evidence="9">
    <location>
        <begin position="215"/>
        <end position="247"/>
    </location>
</feature>
<dbReference type="PROSITE" id="PS51873">
    <property type="entry name" value="TRIAD"/>
    <property type="match status" value="1"/>
</dbReference>
<dbReference type="GO" id="GO:0008270">
    <property type="term" value="F:zinc ion binding"/>
    <property type="evidence" value="ECO:0007669"/>
    <property type="project" value="UniProtKB-KW"/>
</dbReference>
<accession>A0A9P0FV48</accession>
<feature type="region of interest" description="Disordered" evidence="9">
    <location>
        <begin position="498"/>
        <end position="538"/>
    </location>
</feature>
<evidence type="ECO:0000256" key="5">
    <source>
        <dbReference type="ARBA" id="ARBA00022771"/>
    </source>
</evidence>
<dbReference type="EMBL" id="LR824007">
    <property type="protein sequence ID" value="CAH0603004.1"/>
    <property type="molecule type" value="Genomic_DNA"/>
</dbReference>
<evidence type="ECO:0000259" key="11">
    <source>
        <dbReference type="PROSITE" id="PS51873"/>
    </source>
</evidence>
<dbReference type="CDD" id="cd20358">
    <property type="entry name" value="Rcat_RBR_HOIL1"/>
    <property type="match status" value="1"/>
</dbReference>
<dbReference type="OrthoDB" id="261960at2759"/>
<evidence type="ECO:0000256" key="2">
    <source>
        <dbReference type="ARBA" id="ARBA00022679"/>
    </source>
</evidence>
<feature type="region of interest" description="Disordered" evidence="9">
    <location>
        <begin position="342"/>
        <end position="418"/>
    </location>
</feature>
<keyword evidence="4" id="KW-0677">Repeat</keyword>
<dbReference type="PROSITE" id="PS50089">
    <property type="entry name" value="ZF_RING_2"/>
    <property type="match status" value="1"/>
</dbReference>
<dbReference type="InterPro" id="IPR017907">
    <property type="entry name" value="Znf_RING_CS"/>
</dbReference>
<dbReference type="PANTHER" id="PTHR22770:SF13">
    <property type="entry name" value="RING-TYPE DOMAIN-CONTAINING PROTEIN"/>
    <property type="match status" value="1"/>
</dbReference>
<keyword evidence="5 8" id="KW-0863">Zinc-finger</keyword>
<dbReference type="GO" id="GO:0043161">
    <property type="term" value="P:proteasome-mediated ubiquitin-dependent protein catabolic process"/>
    <property type="evidence" value="ECO:0007669"/>
    <property type="project" value="TreeGrafter"/>
</dbReference>
<feature type="compositionally biased region" description="Basic and acidic residues" evidence="9">
    <location>
        <begin position="510"/>
        <end position="534"/>
    </location>
</feature>
<evidence type="ECO:0008006" key="14">
    <source>
        <dbReference type="Google" id="ProtNLM"/>
    </source>
</evidence>
<dbReference type="GO" id="GO:0004842">
    <property type="term" value="F:ubiquitin-protein transferase activity"/>
    <property type="evidence" value="ECO:0007669"/>
    <property type="project" value="TreeGrafter"/>
</dbReference>
<dbReference type="InterPro" id="IPR047557">
    <property type="entry name" value="Rcat_RBR_HOIL1"/>
</dbReference>
<dbReference type="GO" id="GO:0043130">
    <property type="term" value="F:ubiquitin binding"/>
    <property type="evidence" value="ECO:0007669"/>
    <property type="project" value="TreeGrafter"/>
</dbReference>
<dbReference type="GO" id="GO:0097039">
    <property type="term" value="P:protein linear polyubiquitination"/>
    <property type="evidence" value="ECO:0007669"/>
    <property type="project" value="TreeGrafter"/>
</dbReference>
<feature type="domain" description="RING-type" evidence="10">
    <location>
        <begin position="955"/>
        <end position="997"/>
    </location>
</feature>
<dbReference type="FunFam" id="3.30.40.10:FF:000137">
    <property type="entry name" value="RanBP-type and C3HC4-type zinc finger-containing protein 1"/>
    <property type="match status" value="1"/>
</dbReference>
<dbReference type="InterPro" id="IPR001841">
    <property type="entry name" value="Znf_RING"/>
</dbReference>
<sequence>MNNDTAVEGRPRPLSSGIWTLFSWLRRDDRSVSSESLSSAGSDRTVASFAYLTSAHFPTKTGPLVVAPPGSPTASYKRRVQDRNLRRHHDRDITLHRKYGLFKSEATNSYDAFSLPPLRRINGESGSRWDRERRATSECYQRRLAHVPGKRRAPLPPIPAATLQISAGPSSLSRRSTRKRRAPQPPVKHLEKNKENLKDGQVSAIISQMNSKVCHDDPKLSNNHVNMGCKPEKYSKKETSSKDTKHKTEKSFLKQIFDSKKRNSTIDTASVKILPSISELDKQAAEIIENSKTKSSEQNNNVTLESILSQHTKPGDSWFCIRCLRKYDSTVENCHYCLPKQKMQSSGKTKLDKTGLSKASNSSTQTEKETSKVMPLNKHQGSEDKQKLKDMLKEMKDSLPKRPKHDIKSERKANIKPENSARVAYSSEMPTLRVGATTQDEKKLYFISQPSTSNTNSAPEVKPYLVSPQSVLVSQVISAYKKNLNHNLSLAGKLAKNTDNTNKTQTHNSIHNEIKDSTKEPKKVTEDTSEDKNPLHAPLKISSLLNPVYIPKNTATEKIQLSNNNNIQLVTKKKESEKISQLTKATEEKAEVHAPTSEVLAVPSTSRDNILINKILNLERKTIENLPTKKTIKEETTPSTTKNIPHVAIKEVKDASASKPDNRNSSKLPVVVKEQKSINILETQNQHSRRRELINQLEKSIAKGDERAAADAAAKLAQLRLSCSVLSFSSQILSQPTSSKDANNIVEVTVNKNQQNKEKVVNEINSVKETAAAKVTTNKVISSLAGTNSNGESTIVPSVQKEGNSTFLQKPEVLSKDGNDKKEISIAVLVEDREATRGPVHLRINRQALMKDLRQEAEASLGLATNLQRWIVGRTLCVDDNTPIISLAGTEFSAPFYLCVVDSETRVDTASQAKINAATETNGTNSLEIKAGNVYTELVQLEQQALVPNAENFECGICIEEYPAGQGVVLRECVHIFCKECLADVVRHCEEPNVPCPAMGCKGMLQEREIRALVNPQDYERWLARGLAAAESGTRNAFHCRTRDCKGWALCEPGVRRFPCPVCKCINCVPCKAIHPGETCEQHRAKLKQADSKSSDTHEKDDGTRTLLNSLIRKGEALECPECSAIITKKWGCDWVKCSACKTEICWVTRGRRWGPGGKGDTTGGCRCGVDGKRCHPSCGYCH</sequence>
<evidence type="ECO:0000256" key="1">
    <source>
        <dbReference type="ARBA" id="ARBA00004906"/>
    </source>
</evidence>
<comment type="pathway">
    <text evidence="1">Protein modification; protein ubiquitination.</text>
</comment>
<name>A0A9P0FV48_CHRIL</name>
<evidence type="ECO:0000256" key="3">
    <source>
        <dbReference type="ARBA" id="ARBA00022723"/>
    </source>
</evidence>
<evidence type="ECO:0000259" key="10">
    <source>
        <dbReference type="PROSITE" id="PS50089"/>
    </source>
</evidence>
<keyword evidence="3" id="KW-0479">Metal-binding</keyword>
<dbReference type="Proteomes" id="UP001154114">
    <property type="component" value="Chromosome 4"/>
</dbReference>
<gene>
    <name evidence="12" type="ORF">CINC_LOCUS10324</name>
</gene>
<feature type="compositionally biased region" description="Basic and acidic residues" evidence="9">
    <location>
        <begin position="230"/>
        <end position="243"/>
    </location>
</feature>
<dbReference type="SUPFAM" id="SSF57850">
    <property type="entry name" value="RING/U-box"/>
    <property type="match status" value="3"/>
</dbReference>
<proteinExistence type="predicted"/>
<keyword evidence="6" id="KW-0833">Ubl conjugation pathway</keyword>
<dbReference type="AlphaFoldDB" id="A0A9P0FV48"/>
<dbReference type="InterPro" id="IPR044066">
    <property type="entry name" value="TRIAD_supradom"/>
</dbReference>
<keyword evidence="2" id="KW-0808">Transferase</keyword>
<keyword evidence="13" id="KW-1185">Reference proteome</keyword>
<dbReference type="InterPro" id="IPR013083">
    <property type="entry name" value="Znf_RING/FYVE/PHD"/>
</dbReference>
<evidence type="ECO:0000256" key="7">
    <source>
        <dbReference type="ARBA" id="ARBA00022833"/>
    </source>
</evidence>
<dbReference type="CDD" id="cd16633">
    <property type="entry name" value="mRING-HC-C3HC3D_RBR_HOIL1"/>
    <property type="match status" value="1"/>
</dbReference>
<dbReference type="Gene3D" id="3.10.20.90">
    <property type="entry name" value="Phosphatidylinositol 3-kinase Catalytic Subunit, Chain A, domain 1"/>
    <property type="match status" value="1"/>
</dbReference>